<dbReference type="InterPro" id="IPR014710">
    <property type="entry name" value="RmlC-like_jellyroll"/>
</dbReference>
<gene>
    <name evidence="1" type="ORF">EV675_1804</name>
</gene>
<dbReference type="Proteomes" id="UP000292445">
    <property type="component" value="Unassembled WGS sequence"/>
</dbReference>
<keyword evidence="2" id="KW-1185">Reference proteome</keyword>
<evidence type="ECO:0000313" key="1">
    <source>
        <dbReference type="EMBL" id="RZS85774.1"/>
    </source>
</evidence>
<evidence type="ECO:0000313" key="2">
    <source>
        <dbReference type="Proteomes" id="UP000292445"/>
    </source>
</evidence>
<comment type="caution">
    <text evidence="1">The sequence shown here is derived from an EMBL/GenBank/DDBJ whole genome shotgun (WGS) entry which is preliminary data.</text>
</comment>
<dbReference type="Gene3D" id="2.60.120.10">
    <property type="entry name" value="Jelly Rolls"/>
    <property type="match status" value="1"/>
</dbReference>
<accession>A0A4Q7NKZ1</accession>
<protein>
    <submittedName>
        <fullName evidence="1">Uncharacterized protein</fullName>
    </submittedName>
</protein>
<dbReference type="InterPro" id="IPR011051">
    <property type="entry name" value="RmlC_Cupin_sf"/>
</dbReference>
<dbReference type="AlphaFoldDB" id="A0A4Q7NKZ1"/>
<organism evidence="1 2">
    <name type="scientific">Pigmentiphaga kullae</name>
    <dbReference type="NCBI Taxonomy" id="151784"/>
    <lineage>
        <taxon>Bacteria</taxon>
        <taxon>Pseudomonadati</taxon>
        <taxon>Pseudomonadota</taxon>
        <taxon>Betaproteobacteria</taxon>
        <taxon>Burkholderiales</taxon>
        <taxon>Alcaligenaceae</taxon>
        <taxon>Pigmentiphaga</taxon>
    </lineage>
</organism>
<name>A0A4Q7NKZ1_9BURK</name>
<dbReference type="OrthoDB" id="8678668at2"/>
<reference evidence="1 2" key="1">
    <citation type="submission" date="2019-02" db="EMBL/GenBank/DDBJ databases">
        <title>Genomic Encyclopedia of Type Strains, Phase IV (KMG-IV): sequencing the most valuable type-strain genomes for metagenomic binning, comparative biology and taxonomic classification.</title>
        <authorList>
            <person name="Goeker M."/>
        </authorList>
    </citation>
    <scope>NUCLEOTIDE SEQUENCE [LARGE SCALE GENOMIC DNA]</scope>
    <source>
        <strain evidence="1 2">K24</strain>
    </source>
</reference>
<proteinExistence type="predicted"/>
<sequence>MRSFIIRLYEDSIPAGHAPVYLPRMPRSVYVVQGGVTVEFPDGTQHQRQESAWVGQDPIALVAGEEDAVLWRWELVAPDAPAGTLRSAPGATSTLKLQQEIELDSQFDWLMRCDRVDFPPGGVALTHVHQGPGIRCCLKGEITIETQGKTTVHPAGSAWFELGHAPVLAPTTEATDTSFIRCFILPQGCRQRSSLRYVLPEDAGKPKRQHYHVYGERMLTLP</sequence>
<dbReference type="SUPFAM" id="SSF51182">
    <property type="entry name" value="RmlC-like cupins"/>
    <property type="match status" value="1"/>
</dbReference>
<dbReference type="EMBL" id="SGXC01000001">
    <property type="protein sequence ID" value="RZS85774.1"/>
    <property type="molecule type" value="Genomic_DNA"/>
</dbReference>
<dbReference type="RefSeq" id="WP_130356934.1">
    <property type="nucleotide sequence ID" value="NZ_SGXC01000001.1"/>
</dbReference>